<dbReference type="AlphaFoldDB" id="A0A4Y7K9G1"/>
<evidence type="ECO:0000313" key="2">
    <source>
        <dbReference type="Proteomes" id="UP000316621"/>
    </source>
</evidence>
<dbReference type="Gene3D" id="3.40.50.1820">
    <property type="entry name" value="alpha/beta hydrolase"/>
    <property type="match status" value="1"/>
</dbReference>
<accession>A0A4Y7K9G1</accession>
<dbReference type="Gramene" id="RZC70004">
    <property type="protein sequence ID" value="RZC70004"/>
    <property type="gene ID" value="C5167_033151"/>
</dbReference>
<gene>
    <name evidence="1" type="ORF">C5167_033151</name>
</gene>
<evidence type="ECO:0000313" key="1">
    <source>
        <dbReference type="EMBL" id="RZC70004.1"/>
    </source>
</evidence>
<protein>
    <submittedName>
        <fullName evidence="1">Uncharacterized protein</fullName>
    </submittedName>
</protein>
<dbReference type="EMBL" id="CM010721">
    <property type="protein sequence ID" value="RZC70004.1"/>
    <property type="molecule type" value="Genomic_DNA"/>
</dbReference>
<dbReference type="InterPro" id="IPR029058">
    <property type="entry name" value="AB_hydrolase_fold"/>
</dbReference>
<proteinExistence type="predicted"/>
<organism evidence="1 2">
    <name type="scientific">Papaver somniferum</name>
    <name type="common">Opium poppy</name>
    <dbReference type="NCBI Taxonomy" id="3469"/>
    <lineage>
        <taxon>Eukaryota</taxon>
        <taxon>Viridiplantae</taxon>
        <taxon>Streptophyta</taxon>
        <taxon>Embryophyta</taxon>
        <taxon>Tracheophyta</taxon>
        <taxon>Spermatophyta</taxon>
        <taxon>Magnoliopsida</taxon>
        <taxon>Ranunculales</taxon>
        <taxon>Papaveraceae</taxon>
        <taxon>Papaveroideae</taxon>
        <taxon>Papaver</taxon>
    </lineage>
</organism>
<dbReference type="Proteomes" id="UP000316621">
    <property type="component" value="Chromosome 7"/>
</dbReference>
<name>A0A4Y7K9G1_PAPSO</name>
<keyword evidence="2" id="KW-1185">Reference proteome</keyword>
<sequence length="146" mass="16856">MKHDKDKLELQLINNYGHLDFIFATNANDLVFKQMIAFIKRQPSPVFTTSNMLDNTIWGGKANYDKRFAFQITKKINSDKNEDKQNLHQSHLLEHETSRADCEPSLTLIQLHPSLKAGDSPYPPRLLVFSLTVHRRSQKSAVKHNK</sequence>
<reference evidence="1 2" key="1">
    <citation type="journal article" date="2018" name="Science">
        <title>The opium poppy genome and morphinan production.</title>
        <authorList>
            <person name="Guo L."/>
            <person name="Winzer T."/>
            <person name="Yang X."/>
            <person name="Li Y."/>
            <person name="Ning Z."/>
            <person name="He Z."/>
            <person name="Teodor R."/>
            <person name="Lu Y."/>
            <person name="Bowser T.A."/>
            <person name="Graham I.A."/>
            <person name="Ye K."/>
        </authorList>
    </citation>
    <scope>NUCLEOTIDE SEQUENCE [LARGE SCALE GENOMIC DNA]</scope>
    <source>
        <strain evidence="2">cv. HN1</strain>
        <tissue evidence="1">Leaves</tissue>
    </source>
</reference>